<sequence length="425" mass="48770">MLALYAYSSQTAHYFGLQKLPLFSGPPVRDSCTPQAWNRGSWKHSSPRTNLTAMTNEADALQFAGFQGCGADLEFFWYLASNTESQWDRWPAVVSYKWTPSQECDGVRPLDGAEMLRDMVEDGGWLFIGDSITQGHFFSLSCLLSPHIRMTPDYSEDQHWDRAWPKSLYLNPASPLISSFDLPANFSIENTPLATFRRNDLLFSQEELVDLHREIYSPRQGFALFGEEPHWSFGLKEYMELFTAPAPQGNYGTLIVSNGGHWTTQTLGGFRNDEAGQQDLGFGIKGVLGFFEHAMERWAEEVQTLISEDQRVNPRMKPRRVVVRPYTAAHDDCHDYKKPWKAYTPNVWKSDHSFWIKDFNQIFEKILRSPSYPSIFYLPIERPALLRPDAHVASDCEHIMTGSGVMEGWSHYIWHFVSKELDGRI</sequence>
<evidence type="ECO:0000313" key="1">
    <source>
        <dbReference type="EMBL" id="KZP12849.1"/>
    </source>
</evidence>
<organism evidence="1 2">
    <name type="scientific">Athelia psychrophila</name>
    <dbReference type="NCBI Taxonomy" id="1759441"/>
    <lineage>
        <taxon>Eukaryota</taxon>
        <taxon>Fungi</taxon>
        <taxon>Dikarya</taxon>
        <taxon>Basidiomycota</taxon>
        <taxon>Agaricomycotina</taxon>
        <taxon>Agaricomycetes</taxon>
        <taxon>Agaricomycetidae</taxon>
        <taxon>Atheliales</taxon>
        <taxon>Atheliaceae</taxon>
        <taxon>Athelia</taxon>
    </lineage>
</organism>
<proteinExistence type="predicted"/>
<dbReference type="OrthoDB" id="630188at2759"/>
<dbReference type="PANTHER" id="PTHR32285">
    <property type="entry name" value="PROTEIN TRICHOME BIREFRINGENCE-LIKE 9-RELATED"/>
    <property type="match status" value="1"/>
</dbReference>
<reference evidence="1 2" key="1">
    <citation type="journal article" date="2016" name="Mol. Biol. Evol.">
        <title>Comparative Genomics of Early-Diverging Mushroom-Forming Fungi Provides Insights into the Origins of Lignocellulose Decay Capabilities.</title>
        <authorList>
            <person name="Nagy L.G."/>
            <person name="Riley R."/>
            <person name="Tritt A."/>
            <person name="Adam C."/>
            <person name="Daum C."/>
            <person name="Floudas D."/>
            <person name="Sun H."/>
            <person name="Yadav J.S."/>
            <person name="Pangilinan J."/>
            <person name="Larsson K.H."/>
            <person name="Matsuura K."/>
            <person name="Barry K."/>
            <person name="Labutti K."/>
            <person name="Kuo R."/>
            <person name="Ohm R.A."/>
            <person name="Bhattacharya S.S."/>
            <person name="Shirouzu T."/>
            <person name="Yoshinaga Y."/>
            <person name="Martin F.M."/>
            <person name="Grigoriev I.V."/>
            <person name="Hibbett D.S."/>
        </authorList>
    </citation>
    <scope>NUCLEOTIDE SEQUENCE [LARGE SCALE GENOMIC DNA]</scope>
    <source>
        <strain evidence="1 2">CBS 109695</strain>
    </source>
</reference>
<protein>
    <submittedName>
        <fullName evidence="1">Uncharacterized protein</fullName>
    </submittedName>
</protein>
<dbReference type="EMBL" id="KV417641">
    <property type="protein sequence ID" value="KZP12849.1"/>
    <property type="molecule type" value="Genomic_DNA"/>
</dbReference>
<dbReference type="PANTHER" id="PTHR32285:SF213">
    <property type="entry name" value="PROTEIN TRICHOME BIREFRINGENCE-LIKE 11"/>
    <property type="match status" value="1"/>
</dbReference>
<dbReference type="GO" id="GO:0005794">
    <property type="term" value="C:Golgi apparatus"/>
    <property type="evidence" value="ECO:0007669"/>
    <property type="project" value="TreeGrafter"/>
</dbReference>
<gene>
    <name evidence="1" type="ORF">FIBSPDRAFT_754351</name>
</gene>
<keyword evidence="2" id="KW-1185">Reference proteome</keyword>
<dbReference type="GO" id="GO:0016413">
    <property type="term" value="F:O-acetyltransferase activity"/>
    <property type="evidence" value="ECO:0007669"/>
    <property type="project" value="InterPro"/>
</dbReference>
<dbReference type="AlphaFoldDB" id="A0A166BPG9"/>
<dbReference type="Proteomes" id="UP000076532">
    <property type="component" value="Unassembled WGS sequence"/>
</dbReference>
<name>A0A166BPG9_9AGAM</name>
<accession>A0A166BPG9</accession>
<dbReference type="InterPro" id="IPR029962">
    <property type="entry name" value="TBL"/>
</dbReference>
<evidence type="ECO:0000313" key="2">
    <source>
        <dbReference type="Proteomes" id="UP000076532"/>
    </source>
</evidence>
<dbReference type="STRING" id="436010.A0A166BPG9"/>